<keyword evidence="12" id="KW-0460">Magnesium</keyword>
<accession>A0A0M2V7Z0</accession>
<dbReference type="InterPro" id="IPR022953">
    <property type="entry name" value="ATP_PFK"/>
</dbReference>
<keyword evidence="5" id="KW-0963">Cytoplasm</keyword>
<comment type="subcellular location">
    <subcellularLocation>
        <location evidence="2">Cytoplasm</location>
    </subcellularLocation>
</comment>
<dbReference type="GO" id="GO:0061621">
    <property type="term" value="P:canonical glycolysis"/>
    <property type="evidence" value="ECO:0007669"/>
    <property type="project" value="TreeGrafter"/>
</dbReference>
<name>A0A0M2V7Z0_9GAMM</name>
<evidence type="ECO:0000256" key="8">
    <source>
        <dbReference type="ARBA" id="ARBA00022723"/>
    </source>
</evidence>
<dbReference type="UniPathway" id="UPA00109">
    <property type="reaction ID" value="UER00182"/>
</dbReference>
<dbReference type="AlphaFoldDB" id="A0A0M2V7Z0"/>
<evidence type="ECO:0000256" key="3">
    <source>
        <dbReference type="ARBA" id="ARBA00004679"/>
    </source>
</evidence>
<evidence type="ECO:0000256" key="12">
    <source>
        <dbReference type="ARBA" id="ARBA00022842"/>
    </source>
</evidence>
<evidence type="ECO:0000256" key="7">
    <source>
        <dbReference type="ARBA" id="ARBA00022679"/>
    </source>
</evidence>
<keyword evidence="9" id="KW-0547">Nucleotide-binding</keyword>
<evidence type="ECO:0000256" key="1">
    <source>
        <dbReference type="ARBA" id="ARBA00001946"/>
    </source>
</evidence>
<keyword evidence="11" id="KW-0067">ATP-binding</keyword>
<dbReference type="GO" id="GO:0003872">
    <property type="term" value="F:6-phosphofructokinase activity"/>
    <property type="evidence" value="ECO:0007669"/>
    <property type="project" value="UniProtKB-EC"/>
</dbReference>
<evidence type="ECO:0000256" key="9">
    <source>
        <dbReference type="ARBA" id="ARBA00022741"/>
    </source>
</evidence>
<keyword evidence="7 17" id="KW-0808">Transferase</keyword>
<evidence type="ECO:0000256" key="4">
    <source>
        <dbReference type="ARBA" id="ARBA00012055"/>
    </source>
</evidence>
<evidence type="ECO:0000259" key="16">
    <source>
        <dbReference type="Pfam" id="PF00365"/>
    </source>
</evidence>
<dbReference type="PANTHER" id="PTHR13697">
    <property type="entry name" value="PHOSPHOFRUCTOKINASE"/>
    <property type="match status" value="1"/>
</dbReference>
<dbReference type="Proteomes" id="UP000034228">
    <property type="component" value="Unassembled WGS sequence"/>
</dbReference>
<dbReference type="GO" id="GO:0005524">
    <property type="term" value="F:ATP binding"/>
    <property type="evidence" value="ECO:0007669"/>
    <property type="project" value="UniProtKB-KW"/>
</dbReference>
<dbReference type="InterPro" id="IPR015912">
    <property type="entry name" value="Phosphofructokinase_CS"/>
</dbReference>
<dbReference type="GO" id="GO:0030388">
    <property type="term" value="P:fructose 1,6-bisphosphate metabolic process"/>
    <property type="evidence" value="ECO:0007669"/>
    <property type="project" value="TreeGrafter"/>
</dbReference>
<dbReference type="PATRIC" id="fig|336831.14.peg.3181"/>
<evidence type="ECO:0000256" key="10">
    <source>
        <dbReference type="ARBA" id="ARBA00022777"/>
    </source>
</evidence>
<dbReference type="EC" id="2.7.1.11" evidence="4"/>
<dbReference type="STRING" id="336831.WG68_04330"/>
<dbReference type="FunFam" id="3.40.50.460:FF:000002">
    <property type="entry name" value="ATP-dependent 6-phosphofructokinase"/>
    <property type="match status" value="1"/>
</dbReference>
<reference evidence="17 18" key="1">
    <citation type="submission" date="2015-03" db="EMBL/GenBank/DDBJ databases">
        <title>Draft genome sequences of two protease-producing strains of Arsukibacterium isolated from two cold and alkaline environments.</title>
        <authorList>
            <person name="Lylloff J.E."/>
            <person name="Skov L.B."/>
            <person name="Jepsen M."/>
            <person name="Hallin P.F."/>
            <person name="Sorensen S.J."/>
            <person name="Stougaard P."/>
            <person name="Glaring M.A."/>
        </authorList>
    </citation>
    <scope>NUCLEOTIDE SEQUENCE [LARGE SCALE GENOMIC DNA]</scope>
    <source>
        <strain evidence="17 18">GCM72</strain>
    </source>
</reference>
<dbReference type="GO" id="GO:0006002">
    <property type="term" value="P:fructose 6-phosphate metabolic process"/>
    <property type="evidence" value="ECO:0007669"/>
    <property type="project" value="InterPro"/>
</dbReference>
<comment type="cofactor">
    <cofactor evidence="1">
        <name>Mg(2+)</name>
        <dbReference type="ChEBI" id="CHEBI:18420"/>
    </cofactor>
</comment>
<dbReference type="GO" id="GO:0046872">
    <property type="term" value="F:metal ion binding"/>
    <property type="evidence" value="ECO:0007669"/>
    <property type="project" value="UniProtKB-KW"/>
</dbReference>
<evidence type="ECO:0000313" key="18">
    <source>
        <dbReference type="Proteomes" id="UP000034228"/>
    </source>
</evidence>
<keyword evidence="18" id="KW-1185">Reference proteome</keyword>
<dbReference type="SUPFAM" id="SSF53784">
    <property type="entry name" value="Phosphofructokinase"/>
    <property type="match status" value="1"/>
</dbReference>
<organism evidence="17 18">
    <name type="scientific">Arsukibacterium ikkense</name>
    <dbReference type="NCBI Taxonomy" id="336831"/>
    <lineage>
        <taxon>Bacteria</taxon>
        <taxon>Pseudomonadati</taxon>
        <taxon>Pseudomonadota</taxon>
        <taxon>Gammaproteobacteria</taxon>
        <taxon>Chromatiales</taxon>
        <taxon>Chromatiaceae</taxon>
        <taxon>Arsukibacterium</taxon>
    </lineage>
</organism>
<evidence type="ECO:0000256" key="15">
    <source>
        <dbReference type="ARBA" id="ARBA00048070"/>
    </source>
</evidence>
<dbReference type="PROSITE" id="PS00433">
    <property type="entry name" value="PHOSPHOFRUCTOKINASE"/>
    <property type="match status" value="1"/>
</dbReference>
<keyword evidence="10 17" id="KW-0418">Kinase</keyword>
<keyword evidence="13" id="KW-0324">Glycolysis</keyword>
<dbReference type="Gene3D" id="3.40.50.460">
    <property type="entry name" value="Phosphofructokinase domain"/>
    <property type="match status" value="1"/>
</dbReference>
<dbReference type="PIRSF" id="PIRSF000532">
    <property type="entry name" value="ATP_PFK_prok"/>
    <property type="match status" value="1"/>
</dbReference>
<gene>
    <name evidence="17" type="ORF">WG68_04330</name>
</gene>
<dbReference type="GO" id="GO:0048029">
    <property type="term" value="F:monosaccharide binding"/>
    <property type="evidence" value="ECO:0007669"/>
    <property type="project" value="TreeGrafter"/>
</dbReference>
<dbReference type="InterPro" id="IPR000023">
    <property type="entry name" value="Phosphofructokinase_dom"/>
</dbReference>
<dbReference type="GO" id="GO:0016208">
    <property type="term" value="F:AMP binding"/>
    <property type="evidence" value="ECO:0007669"/>
    <property type="project" value="TreeGrafter"/>
</dbReference>
<evidence type="ECO:0000256" key="6">
    <source>
        <dbReference type="ARBA" id="ARBA00022533"/>
    </source>
</evidence>
<proteinExistence type="inferred from homology"/>
<dbReference type="InterPro" id="IPR035966">
    <property type="entry name" value="PKF_sf"/>
</dbReference>
<sequence>MSTIKRLAVLTSGGDAPGMNACIRAIQLTASACNIEVIGFHHGFNGLLEQEYQSLHSHHVDNIIQRGGTILKSARCPALEQTDGPARAAEALQQLNIDALIVIGGDGSFRGTLAISKHYSGQLIGVPGTIDNDVDGTDNTIGFATALDTALDAIDKIRDTADAFERIFLVELMGRHSGYLSLAAGIAAGAEQIICPEFGTLSPANLKPIITPIQHAQLLKGKASYIMIVAENSYPGGTTALAEALTEAIGIECRACILGHIQRGGSPVGADRILATKLGAYAVEQLLQGANLMMAGEVNGEAVLYPLAKTGDRTKAIDPFLVRWQQQIGSL</sequence>
<evidence type="ECO:0000256" key="11">
    <source>
        <dbReference type="ARBA" id="ARBA00022840"/>
    </source>
</evidence>
<dbReference type="PANTHER" id="PTHR13697:SF4">
    <property type="entry name" value="ATP-DEPENDENT 6-PHOSPHOFRUCTOKINASE"/>
    <property type="match status" value="1"/>
</dbReference>
<comment type="caution">
    <text evidence="17">The sequence shown here is derived from an EMBL/GenBank/DDBJ whole genome shotgun (WGS) entry which is preliminary data.</text>
</comment>
<evidence type="ECO:0000256" key="5">
    <source>
        <dbReference type="ARBA" id="ARBA00022490"/>
    </source>
</evidence>
<dbReference type="Pfam" id="PF00365">
    <property type="entry name" value="PFK"/>
    <property type="match status" value="1"/>
</dbReference>
<comment type="similarity">
    <text evidence="14">Belongs to the phosphofructokinase type A (PFKA) family.</text>
</comment>
<keyword evidence="6" id="KW-0021">Allosteric enzyme</keyword>
<dbReference type="InterPro" id="IPR012003">
    <property type="entry name" value="ATP_PFK_prok-type"/>
</dbReference>
<evidence type="ECO:0000313" key="17">
    <source>
        <dbReference type="EMBL" id="KKO46544.1"/>
    </source>
</evidence>
<dbReference type="EMBL" id="LAHO01000003">
    <property type="protein sequence ID" value="KKO46544.1"/>
    <property type="molecule type" value="Genomic_DNA"/>
</dbReference>
<feature type="domain" description="Phosphofructokinase" evidence="16">
    <location>
        <begin position="6"/>
        <end position="285"/>
    </location>
</feature>
<dbReference type="RefSeq" id="WP_046556432.1">
    <property type="nucleotide sequence ID" value="NZ_LAHO01000003.1"/>
</dbReference>
<dbReference type="GO" id="GO:0005945">
    <property type="term" value="C:6-phosphofructokinase complex"/>
    <property type="evidence" value="ECO:0007669"/>
    <property type="project" value="TreeGrafter"/>
</dbReference>
<protein>
    <recommendedName>
        <fullName evidence="4">6-phosphofructokinase</fullName>
        <ecNumber evidence="4">2.7.1.11</ecNumber>
    </recommendedName>
</protein>
<dbReference type="NCBIfam" id="NF002872">
    <property type="entry name" value="PRK03202.1"/>
    <property type="match status" value="1"/>
</dbReference>
<dbReference type="GO" id="GO:0042802">
    <property type="term" value="F:identical protein binding"/>
    <property type="evidence" value="ECO:0007669"/>
    <property type="project" value="TreeGrafter"/>
</dbReference>
<keyword evidence="8" id="KW-0479">Metal-binding</keyword>
<dbReference type="GO" id="GO:0070095">
    <property type="term" value="F:fructose-6-phosphate binding"/>
    <property type="evidence" value="ECO:0007669"/>
    <property type="project" value="TreeGrafter"/>
</dbReference>
<evidence type="ECO:0000256" key="13">
    <source>
        <dbReference type="ARBA" id="ARBA00023152"/>
    </source>
</evidence>
<comment type="catalytic activity">
    <reaction evidence="15">
        <text>beta-D-fructose 6-phosphate + ATP = beta-D-fructose 1,6-bisphosphate + ADP + H(+)</text>
        <dbReference type="Rhea" id="RHEA:16109"/>
        <dbReference type="ChEBI" id="CHEBI:15378"/>
        <dbReference type="ChEBI" id="CHEBI:30616"/>
        <dbReference type="ChEBI" id="CHEBI:32966"/>
        <dbReference type="ChEBI" id="CHEBI:57634"/>
        <dbReference type="ChEBI" id="CHEBI:456216"/>
        <dbReference type="EC" id="2.7.1.11"/>
    </reaction>
</comment>
<evidence type="ECO:0000256" key="14">
    <source>
        <dbReference type="ARBA" id="ARBA00038478"/>
    </source>
</evidence>
<dbReference type="PRINTS" id="PR00476">
    <property type="entry name" value="PHFRCTKINASE"/>
</dbReference>
<evidence type="ECO:0000256" key="2">
    <source>
        <dbReference type="ARBA" id="ARBA00004496"/>
    </source>
</evidence>
<comment type="pathway">
    <text evidence="3">Carbohydrate degradation; glycolysis; D-glyceraldehyde 3-phosphate and glycerone phosphate from D-glucose: step 3/4.</text>
</comment>
<dbReference type="OrthoDB" id="9802503at2"/>
<dbReference type="Gene3D" id="3.40.50.450">
    <property type="match status" value="1"/>
</dbReference>